<dbReference type="STRING" id="4081.A0A3Q7HLW3"/>
<dbReference type="PaxDb" id="4081-Solyc06g036230.2.1"/>
<dbReference type="EnsemblPlants" id="Solyc06g036230.3.1">
    <property type="protein sequence ID" value="Solyc06g036230.3.1"/>
    <property type="gene ID" value="Solyc06g036230.3"/>
</dbReference>
<evidence type="ECO:0000313" key="2">
    <source>
        <dbReference type="Proteomes" id="UP000004994"/>
    </source>
</evidence>
<dbReference type="InParanoid" id="A0A3Q7HLW3"/>
<protein>
    <submittedName>
        <fullName evidence="1">Uncharacterized protein</fullName>
    </submittedName>
</protein>
<dbReference type="Proteomes" id="UP000004994">
    <property type="component" value="Chromosome 6"/>
</dbReference>
<reference evidence="1" key="2">
    <citation type="submission" date="2019-01" db="UniProtKB">
        <authorList>
            <consortium name="EnsemblPlants"/>
        </authorList>
    </citation>
    <scope>IDENTIFICATION</scope>
    <source>
        <strain evidence="1">cv. Heinz 1706</strain>
    </source>
</reference>
<keyword evidence="2" id="KW-1185">Reference proteome</keyword>
<dbReference type="AlphaFoldDB" id="A0A3Q7HLW3"/>
<reference evidence="1" key="1">
    <citation type="journal article" date="2012" name="Nature">
        <title>The tomato genome sequence provides insights into fleshy fruit evolution.</title>
        <authorList>
            <consortium name="Tomato Genome Consortium"/>
        </authorList>
    </citation>
    <scope>NUCLEOTIDE SEQUENCE [LARGE SCALE GENOMIC DNA]</scope>
    <source>
        <strain evidence="1">cv. Heinz 1706</strain>
    </source>
</reference>
<proteinExistence type="predicted"/>
<organism evidence="1">
    <name type="scientific">Solanum lycopersicum</name>
    <name type="common">Tomato</name>
    <name type="synonym">Lycopersicon esculentum</name>
    <dbReference type="NCBI Taxonomy" id="4081"/>
    <lineage>
        <taxon>Eukaryota</taxon>
        <taxon>Viridiplantae</taxon>
        <taxon>Streptophyta</taxon>
        <taxon>Embryophyta</taxon>
        <taxon>Tracheophyta</taxon>
        <taxon>Spermatophyta</taxon>
        <taxon>Magnoliopsida</taxon>
        <taxon>eudicotyledons</taxon>
        <taxon>Gunneridae</taxon>
        <taxon>Pentapetalae</taxon>
        <taxon>asterids</taxon>
        <taxon>lamiids</taxon>
        <taxon>Solanales</taxon>
        <taxon>Solanaceae</taxon>
        <taxon>Solanoideae</taxon>
        <taxon>Solaneae</taxon>
        <taxon>Solanum</taxon>
        <taxon>Solanum subgen. Lycopersicon</taxon>
    </lineage>
</organism>
<name>A0A3Q7HLW3_SOLLC</name>
<dbReference type="Gramene" id="Solyc06g036230.3.1">
    <property type="protein sequence ID" value="Solyc06g036230.3.1"/>
    <property type="gene ID" value="Solyc06g036230.3"/>
</dbReference>
<evidence type="ECO:0000313" key="1">
    <source>
        <dbReference type="EnsemblPlants" id="Solyc06g036230.3.1"/>
    </source>
</evidence>
<accession>A0A3Q7HLW3</accession>
<sequence>MREKLSRYGSYEIDSMCRSSICFEELLFTDTKIGEKAPNVFVLSTTAKLSGANPEVAMTVPKRCNLTNRPVGFKCGPYTIP</sequence>